<dbReference type="Proteomes" id="UP000887565">
    <property type="component" value="Unplaced"/>
</dbReference>
<feature type="signal peptide" evidence="1">
    <location>
        <begin position="1"/>
        <end position="30"/>
    </location>
</feature>
<evidence type="ECO:0000313" key="2">
    <source>
        <dbReference type="Proteomes" id="UP000887565"/>
    </source>
</evidence>
<accession>A0A915KZL0</accession>
<keyword evidence="2" id="KW-1185">Reference proteome</keyword>
<organism evidence="2 3">
    <name type="scientific">Romanomermis culicivorax</name>
    <name type="common">Nematode worm</name>
    <dbReference type="NCBI Taxonomy" id="13658"/>
    <lineage>
        <taxon>Eukaryota</taxon>
        <taxon>Metazoa</taxon>
        <taxon>Ecdysozoa</taxon>
        <taxon>Nematoda</taxon>
        <taxon>Enoplea</taxon>
        <taxon>Dorylaimia</taxon>
        <taxon>Mermithida</taxon>
        <taxon>Mermithoidea</taxon>
        <taxon>Mermithidae</taxon>
        <taxon>Romanomermis</taxon>
    </lineage>
</organism>
<dbReference type="AlphaFoldDB" id="A0A915KZL0"/>
<proteinExistence type="predicted"/>
<evidence type="ECO:0000256" key="1">
    <source>
        <dbReference type="SAM" id="SignalP"/>
    </source>
</evidence>
<feature type="chain" id="PRO_5037126129" evidence="1">
    <location>
        <begin position="31"/>
        <end position="268"/>
    </location>
</feature>
<dbReference type="WBParaSite" id="nRc.2.0.1.t42947-RA">
    <property type="protein sequence ID" value="nRc.2.0.1.t42947-RA"/>
    <property type="gene ID" value="nRc.2.0.1.g42947"/>
</dbReference>
<sequence>MHQHTINKEGCQKANYWLLLLLFPSGMAKAVTKRGFQLKWKEQMPWMEWDSKKYLVPACRNELVHQDYPTAEGLFKRMLQIDFMVKLHAVNDVLYHLNTLNELYQPQKMHPYDVKIFADSICEILDAFAATTETIRKSKSMKLLTLRLTTDDLAKKLKYYIKRRYIGNNQNYDEFVKIKEEKALNRSSDFGLEKLRLAPKKSALGANWLKGTLTQRQGKRQCIFPRPGKEKMPPKCVPKLLVLIRSKSEVFLQAGKKLGQCQTYKSCK</sequence>
<name>A0A915KZL0_ROMCU</name>
<evidence type="ECO:0000313" key="3">
    <source>
        <dbReference type="WBParaSite" id="nRc.2.0.1.t42947-RA"/>
    </source>
</evidence>
<keyword evidence="1" id="KW-0732">Signal</keyword>
<protein>
    <submittedName>
        <fullName evidence="3">Uncharacterized protein</fullName>
    </submittedName>
</protein>
<reference evidence="3" key="1">
    <citation type="submission" date="2022-11" db="UniProtKB">
        <authorList>
            <consortium name="WormBaseParasite"/>
        </authorList>
    </citation>
    <scope>IDENTIFICATION</scope>
</reference>